<protein>
    <submittedName>
        <fullName evidence="9">dCMP deaminase</fullName>
    </submittedName>
</protein>
<feature type="binding site" evidence="7">
    <location>
        <position position="122"/>
    </location>
    <ligand>
        <name>Zn(2+)</name>
        <dbReference type="ChEBI" id="CHEBI:29105"/>
        <note>catalytic</note>
    </ligand>
</feature>
<evidence type="ECO:0000256" key="3">
    <source>
        <dbReference type="ARBA" id="ARBA00022723"/>
    </source>
</evidence>
<dbReference type="InterPro" id="IPR016473">
    <property type="entry name" value="dCMP_deaminase"/>
</dbReference>
<dbReference type="PROSITE" id="PS00903">
    <property type="entry name" value="CYT_DCMP_DEAMINASES_1"/>
    <property type="match status" value="1"/>
</dbReference>
<gene>
    <name evidence="9" type="primary">cd</name>
</gene>
<evidence type="ECO:0000313" key="10">
    <source>
        <dbReference type="Proteomes" id="UP000204657"/>
    </source>
</evidence>
<dbReference type="InterPro" id="IPR015517">
    <property type="entry name" value="dCMP_deaminase-rel"/>
</dbReference>
<evidence type="ECO:0000256" key="6">
    <source>
        <dbReference type="PIRSR" id="PIRSR006019-1"/>
    </source>
</evidence>
<dbReference type="CDD" id="cd01286">
    <property type="entry name" value="deoxycytidylate_deaminase"/>
    <property type="match status" value="1"/>
</dbReference>
<evidence type="ECO:0000256" key="4">
    <source>
        <dbReference type="ARBA" id="ARBA00022801"/>
    </source>
</evidence>
<dbReference type="RefSeq" id="YP_009190390.1">
    <property type="nucleotide sequence ID" value="NC_028683.1"/>
</dbReference>
<dbReference type="PIRSF" id="PIRSF006019">
    <property type="entry name" value="dCMP_deaminase"/>
    <property type="match status" value="1"/>
</dbReference>
<feature type="binding site" evidence="7">
    <location>
        <position position="125"/>
    </location>
    <ligand>
        <name>Zn(2+)</name>
        <dbReference type="ChEBI" id="CHEBI:29105"/>
        <note>catalytic</note>
    </ligand>
</feature>
<organism evidence="9 10">
    <name type="scientific">Edwardsiella phage PEi20</name>
    <dbReference type="NCBI Taxonomy" id="1608310"/>
    <lineage>
        <taxon>Viruses</taxon>
        <taxon>Duplodnaviria</taxon>
        <taxon>Heunggongvirae</taxon>
        <taxon>Uroviricota</taxon>
        <taxon>Caudoviricetes</taxon>
        <taxon>Pantevenvirales</taxon>
        <taxon>Straboviridae</taxon>
        <taxon>Tevenvirinae</taxon>
        <taxon>Kanagawavirus</taxon>
        <taxon>Kanagawavirus pei20</taxon>
    </lineage>
</organism>
<evidence type="ECO:0000259" key="8">
    <source>
        <dbReference type="PROSITE" id="PS51747"/>
    </source>
</evidence>
<evidence type="ECO:0000256" key="1">
    <source>
        <dbReference type="ARBA" id="ARBA00001947"/>
    </source>
</evidence>
<feature type="domain" description="CMP/dCMP-type deaminase" evidence="8">
    <location>
        <begin position="1"/>
        <end position="161"/>
    </location>
</feature>
<dbReference type="InterPro" id="IPR016193">
    <property type="entry name" value="Cytidine_deaminase-like"/>
</dbReference>
<reference evidence="9 10" key="1">
    <citation type="submission" date="2015-02" db="EMBL/GenBank/DDBJ databases">
        <title>Complete genome sequences of Edwardsiella bacteriophages, PEi20 and PEi26.</title>
        <authorList>
            <person name="Yasuike M."/>
            <person name="Nishiki I."/>
            <person name="Iwasaki Y."/>
            <person name="Nakamura Y."/>
            <person name="Fujiwara A."/>
            <person name="Hassan E.S."/>
            <person name="Mahmoud M.M."/>
            <person name="Kawato Y."/>
            <person name="Nagai S."/>
            <person name="Kobayashi T."/>
            <person name="Ototake M."/>
            <person name="Nakai T."/>
        </authorList>
    </citation>
    <scope>NUCLEOTIDE SEQUENCE [LARGE SCALE GENOMIC DNA]</scope>
</reference>
<dbReference type="PANTHER" id="PTHR11086">
    <property type="entry name" value="DEOXYCYTIDYLATE DEAMINASE-RELATED"/>
    <property type="match status" value="1"/>
</dbReference>
<dbReference type="GO" id="GO:0008270">
    <property type="term" value="F:zinc ion binding"/>
    <property type="evidence" value="ECO:0007669"/>
    <property type="project" value="InterPro"/>
</dbReference>
<dbReference type="GO" id="GO:0004132">
    <property type="term" value="F:dCMP deaminase activity"/>
    <property type="evidence" value="ECO:0007669"/>
    <property type="project" value="InterPro"/>
</dbReference>
<dbReference type="InterPro" id="IPR016192">
    <property type="entry name" value="APOBEC/CMP_deaminase_Zn-bd"/>
</dbReference>
<evidence type="ECO:0000256" key="2">
    <source>
        <dbReference type="ARBA" id="ARBA00006576"/>
    </source>
</evidence>
<comment type="similarity">
    <text evidence="2">Belongs to the cytidine and deoxycytidylate deaminase family.</text>
</comment>
<dbReference type="PANTHER" id="PTHR11086:SF18">
    <property type="entry name" value="DEOXYCYTIDYLATE DEAMINASE"/>
    <property type="match status" value="1"/>
</dbReference>
<proteinExistence type="inferred from homology"/>
<keyword evidence="10" id="KW-1185">Reference proteome</keyword>
<dbReference type="PROSITE" id="PS51747">
    <property type="entry name" value="CYT_DCMP_DEAMINASES_2"/>
    <property type="match status" value="1"/>
</dbReference>
<dbReference type="GeneID" id="26519021"/>
<keyword evidence="3 7" id="KW-0479">Metal-binding</keyword>
<feature type="binding site" evidence="7">
    <location>
        <position position="94"/>
    </location>
    <ligand>
        <name>Zn(2+)</name>
        <dbReference type="ChEBI" id="CHEBI:29105"/>
        <note>catalytic</note>
    </ligand>
</feature>
<dbReference type="KEGG" id="vg:26519021"/>
<dbReference type="EMBL" id="AP014714">
    <property type="protein sequence ID" value="BAQ22882.1"/>
    <property type="molecule type" value="Genomic_DNA"/>
</dbReference>
<dbReference type="SUPFAM" id="SSF53927">
    <property type="entry name" value="Cytidine deaminase-like"/>
    <property type="match status" value="1"/>
</dbReference>
<keyword evidence="4" id="KW-0378">Hydrolase</keyword>
<keyword evidence="5 7" id="KW-0862">Zinc</keyword>
<feature type="active site" description="Proton donor" evidence="6">
    <location>
        <position position="96"/>
    </location>
</feature>
<comment type="cofactor">
    <cofactor evidence="1 7">
        <name>Zn(2+)</name>
        <dbReference type="ChEBI" id="CHEBI:29105"/>
    </cofactor>
</comment>
<sequence length="183" mass="20387">MKASTYLQIAYLISQESKCCSWKVGAVIEKDGRIISTGYNGSPAGGTNCCDHAEEQGWIKEVDYPIHRGFGILKVLAKEHRPAHSEWSSKNEIHAELNAILFAARKGSSIEGATLYCTASPCPECTKAISQSGIKKVVYAERYDRSPDNWADILLEAGIEVVEYQRNNLRSLNWENIRNFCGE</sequence>
<name>A0A0B6VLB5_9CAUD</name>
<dbReference type="OrthoDB" id="10605at10239"/>
<dbReference type="InterPro" id="IPR035105">
    <property type="entry name" value="Deoxycytidylate_deaminase_dom"/>
</dbReference>
<evidence type="ECO:0000256" key="7">
    <source>
        <dbReference type="PIRSR" id="PIRSR006019-2"/>
    </source>
</evidence>
<dbReference type="GO" id="GO:0006220">
    <property type="term" value="P:pyrimidine nucleotide metabolic process"/>
    <property type="evidence" value="ECO:0007669"/>
    <property type="project" value="InterPro"/>
</dbReference>
<evidence type="ECO:0000313" key="9">
    <source>
        <dbReference type="EMBL" id="BAQ22882.1"/>
    </source>
</evidence>
<accession>A0A0B6VLB5</accession>
<dbReference type="Proteomes" id="UP000204657">
    <property type="component" value="Segment"/>
</dbReference>
<dbReference type="InterPro" id="IPR002125">
    <property type="entry name" value="CMP_dCMP_dom"/>
</dbReference>
<dbReference type="Gene3D" id="3.40.140.10">
    <property type="entry name" value="Cytidine Deaminase, domain 2"/>
    <property type="match status" value="1"/>
</dbReference>
<dbReference type="Pfam" id="PF00383">
    <property type="entry name" value="dCMP_cyt_deam_1"/>
    <property type="match status" value="1"/>
</dbReference>
<evidence type="ECO:0000256" key="5">
    <source>
        <dbReference type="ARBA" id="ARBA00022833"/>
    </source>
</evidence>